<reference evidence="7" key="1">
    <citation type="submission" date="2020-07" db="EMBL/GenBank/DDBJ databases">
        <authorList>
            <person name="Tarantini F.S."/>
            <person name="Hong K.W."/>
            <person name="Chan K.G."/>
        </authorList>
    </citation>
    <scope>NUCLEOTIDE SEQUENCE</scope>
    <source>
        <strain evidence="7">32-07</strain>
    </source>
</reference>
<evidence type="ECO:0000259" key="6">
    <source>
        <dbReference type="Pfam" id="PF08281"/>
    </source>
</evidence>
<feature type="domain" description="RNA polymerase sigma-70 region 2" evidence="5">
    <location>
        <begin position="11"/>
        <end position="79"/>
    </location>
</feature>
<evidence type="ECO:0000313" key="8">
    <source>
        <dbReference type="Proteomes" id="UP001049518"/>
    </source>
</evidence>
<dbReference type="PANTHER" id="PTHR43133:SF25">
    <property type="entry name" value="RNA POLYMERASE SIGMA FACTOR RFAY-RELATED"/>
    <property type="match status" value="1"/>
</dbReference>
<evidence type="ECO:0000256" key="2">
    <source>
        <dbReference type="ARBA" id="ARBA00023015"/>
    </source>
</evidence>
<dbReference type="NCBIfam" id="TIGR02937">
    <property type="entry name" value="sigma70-ECF"/>
    <property type="match status" value="1"/>
</dbReference>
<proteinExistence type="inferred from homology"/>
<dbReference type="InterPro" id="IPR036388">
    <property type="entry name" value="WH-like_DNA-bd_sf"/>
</dbReference>
<dbReference type="Gene3D" id="1.10.1740.10">
    <property type="match status" value="1"/>
</dbReference>
<sequence>MEDDQTRFTALFELHYPDVLRYASRRIDPDQARDVASETFLTAWRRMGDVPGEPGEVLPWLYSIARNTLANQRRADRRRSRLWARLGGTAPKGGGADHAGTVVEELALHEALGTLPARDQEALRLIGWEELDVASAAAVVGCSPKTFAVRLHRARRRLDRALAERDGRVPGVHRQMAPEEAK</sequence>
<accession>A0ABX8QV15</accession>
<feature type="domain" description="RNA polymerase sigma factor 70 region 4 type 2" evidence="6">
    <location>
        <begin position="106"/>
        <end position="158"/>
    </location>
</feature>
<organism evidence="7 8">
    <name type="scientific">Actinomadura graeca</name>
    <dbReference type="NCBI Taxonomy" id="2750812"/>
    <lineage>
        <taxon>Bacteria</taxon>
        <taxon>Bacillati</taxon>
        <taxon>Actinomycetota</taxon>
        <taxon>Actinomycetes</taxon>
        <taxon>Streptosporangiales</taxon>
        <taxon>Thermomonosporaceae</taxon>
        <taxon>Actinomadura</taxon>
    </lineage>
</organism>
<dbReference type="InterPro" id="IPR013324">
    <property type="entry name" value="RNA_pol_sigma_r3/r4-like"/>
</dbReference>
<dbReference type="InterPro" id="IPR039425">
    <property type="entry name" value="RNA_pol_sigma-70-like"/>
</dbReference>
<evidence type="ECO:0000256" key="4">
    <source>
        <dbReference type="ARBA" id="ARBA00023163"/>
    </source>
</evidence>
<evidence type="ECO:0000256" key="1">
    <source>
        <dbReference type="ARBA" id="ARBA00010641"/>
    </source>
</evidence>
<dbReference type="InterPro" id="IPR013249">
    <property type="entry name" value="RNA_pol_sigma70_r4_t2"/>
</dbReference>
<dbReference type="Pfam" id="PF08281">
    <property type="entry name" value="Sigma70_r4_2"/>
    <property type="match status" value="1"/>
</dbReference>
<evidence type="ECO:0000256" key="3">
    <source>
        <dbReference type="ARBA" id="ARBA00023082"/>
    </source>
</evidence>
<dbReference type="RefSeq" id="WP_231335982.1">
    <property type="nucleotide sequence ID" value="NZ_CP059572.1"/>
</dbReference>
<evidence type="ECO:0000259" key="5">
    <source>
        <dbReference type="Pfam" id="PF04542"/>
    </source>
</evidence>
<evidence type="ECO:0000313" key="7">
    <source>
        <dbReference type="EMBL" id="QXJ22656.1"/>
    </source>
</evidence>
<protein>
    <submittedName>
        <fullName evidence="7">Sigma-70 family RNA polymerase sigma factor</fullName>
    </submittedName>
</protein>
<dbReference type="Proteomes" id="UP001049518">
    <property type="component" value="Chromosome"/>
</dbReference>
<dbReference type="Gene3D" id="1.10.10.10">
    <property type="entry name" value="Winged helix-like DNA-binding domain superfamily/Winged helix DNA-binding domain"/>
    <property type="match status" value="1"/>
</dbReference>
<comment type="similarity">
    <text evidence="1">Belongs to the sigma-70 factor family. ECF subfamily.</text>
</comment>
<name>A0ABX8QV15_9ACTN</name>
<dbReference type="EMBL" id="CP059572">
    <property type="protein sequence ID" value="QXJ22656.1"/>
    <property type="molecule type" value="Genomic_DNA"/>
</dbReference>
<keyword evidence="8" id="KW-1185">Reference proteome</keyword>
<keyword evidence="2" id="KW-0805">Transcription regulation</keyword>
<dbReference type="InterPro" id="IPR007627">
    <property type="entry name" value="RNA_pol_sigma70_r2"/>
</dbReference>
<dbReference type="Pfam" id="PF04542">
    <property type="entry name" value="Sigma70_r2"/>
    <property type="match status" value="1"/>
</dbReference>
<dbReference type="InterPro" id="IPR014284">
    <property type="entry name" value="RNA_pol_sigma-70_dom"/>
</dbReference>
<gene>
    <name evidence="7" type="ORF">AGRA3207_003695</name>
</gene>
<keyword evidence="4" id="KW-0804">Transcription</keyword>
<keyword evidence="3" id="KW-0731">Sigma factor</keyword>
<dbReference type="SUPFAM" id="SSF88659">
    <property type="entry name" value="Sigma3 and sigma4 domains of RNA polymerase sigma factors"/>
    <property type="match status" value="1"/>
</dbReference>
<dbReference type="PANTHER" id="PTHR43133">
    <property type="entry name" value="RNA POLYMERASE ECF-TYPE SIGMA FACTO"/>
    <property type="match status" value="1"/>
</dbReference>
<dbReference type="InterPro" id="IPR013325">
    <property type="entry name" value="RNA_pol_sigma_r2"/>
</dbReference>
<dbReference type="SUPFAM" id="SSF88946">
    <property type="entry name" value="Sigma2 domain of RNA polymerase sigma factors"/>
    <property type="match status" value="1"/>
</dbReference>